<dbReference type="RefSeq" id="XP_020025343.1">
    <property type="nucleotide sequence ID" value="XM_020169754.1"/>
</dbReference>
<gene>
    <name evidence="4" type="primary">Mrps15</name>
</gene>
<dbReference type="OrthoDB" id="441444at2759"/>
<dbReference type="GO" id="GO:0003735">
    <property type="term" value="F:structural constituent of ribosome"/>
    <property type="evidence" value="ECO:0007669"/>
    <property type="project" value="TreeGrafter"/>
</dbReference>
<proteinExistence type="inferred from homology"/>
<accession>A0A8B7V0T7</accession>
<dbReference type="GO" id="GO:0032543">
    <property type="term" value="P:mitochondrial translation"/>
    <property type="evidence" value="ECO:0007669"/>
    <property type="project" value="TreeGrafter"/>
</dbReference>
<evidence type="ECO:0000313" key="4">
    <source>
        <dbReference type="RefSeq" id="XP_020025343.1"/>
    </source>
</evidence>
<dbReference type="CTD" id="64960"/>
<comment type="similarity">
    <text evidence="1">Belongs to the universal ribosomal protein uS15 family.</text>
</comment>
<reference evidence="4" key="1">
    <citation type="submission" date="2025-08" db="UniProtKB">
        <authorList>
            <consortium name="RefSeq"/>
        </authorList>
    </citation>
    <scope>IDENTIFICATION</scope>
    <source>
        <tissue evidence="4">Leukocyte</tissue>
    </source>
</reference>
<name>A0A8B7V0T7_CASCN</name>
<organism evidence="4">
    <name type="scientific">Castor canadensis</name>
    <name type="common">American beaver</name>
    <dbReference type="NCBI Taxonomy" id="51338"/>
    <lineage>
        <taxon>Eukaryota</taxon>
        <taxon>Metazoa</taxon>
        <taxon>Chordata</taxon>
        <taxon>Craniata</taxon>
        <taxon>Vertebrata</taxon>
        <taxon>Euteleostomi</taxon>
        <taxon>Mammalia</taxon>
        <taxon>Eutheria</taxon>
        <taxon>Euarchontoglires</taxon>
        <taxon>Glires</taxon>
        <taxon>Rodentia</taxon>
        <taxon>Castorimorpha</taxon>
        <taxon>Castoridae</taxon>
        <taxon>Castor</taxon>
    </lineage>
</organism>
<protein>
    <submittedName>
        <fullName evidence="4">28S ribosomal protein S15, mitochondrial isoform X2</fullName>
    </submittedName>
</protein>
<dbReference type="PANTHER" id="PTHR46685">
    <property type="entry name" value="28S RIBOSOMAL PROTEIN S15, MITOCHONDRIAL"/>
    <property type="match status" value="1"/>
</dbReference>
<evidence type="ECO:0000256" key="1">
    <source>
        <dbReference type="ARBA" id="ARBA00008434"/>
    </source>
</evidence>
<dbReference type="InterPro" id="IPR052137">
    <property type="entry name" value="uS15_ribosomal"/>
</dbReference>
<dbReference type="PANTHER" id="PTHR46685:SF1">
    <property type="entry name" value="SMALL RIBOSOMAL SUBUNIT PROTEIN US15M"/>
    <property type="match status" value="1"/>
</dbReference>
<keyword evidence="2 4" id="KW-0689">Ribosomal protein</keyword>
<dbReference type="AlphaFoldDB" id="A0A8B7V0T7"/>
<sequence length="231" mass="26042">MLRAAWRALSSIRTQAGVQAPVLVLPGGGNARLPSARWGLQPQSLLQAVRGYATQKPVQPNQDDDLPPSMLLKDYQNVPGIDKVDAVVKRLLSLEMANQKEKLKVKQELMMNKVVANPKDTRSLEARKKPLETEAHLQLKWCEGAMWSKPWFPLHSAWVLGRACWSDHLSLRPTSAYPPSLQHRWNQISGDLKDKYSRAMGGKWKLRIIKLSSKSTEIRVGAGREEARNRP</sequence>
<dbReference type="GO" id="GO:0005763">
    <property type="term" value="C:mitochondrial small ribosomal subunit"/>
    <property type="evidence" value="ECO:0007669"/>
    <property type="project" value="TreeGrafter"/>
</dbReference>
<evidence type="ECO:0000256" key="2">
    <source>
        <dbReference type="ARBA" id="ARBA00022980"/>
    </source>
</evidence>
<keyword evidence="3" id="KW-0687">Ribonucleoprotein</keyword>
<evidence type="ECO:0000256" key="3">
    <source>
        <dbReference type="ARBA" id="ARBA00023274"/>
    </source>
</evidence>
<dbReference type="GO" id="GO:0003723">
    <property type="term" value="F:RNA binding"/>
    <property type="evidence" value="ECO:0007669"/>
    <property type="project" value="TreeGrafter"/>
</dbReference>